<reference evidence="6" key="1">
    <citation type="journal article" date="2023" name="Insect Mol. Biol.">
        <title>Genome sequencing provides insights into the evolution of gene families encoding plant cell wall-degrading enzymes in longhorned beetles.</title>
        <authorList>
            <person name="Shin N.R."/>
            <person name="Okamura Y."/>
            <person name="Kirsch R."/>
            <person name="Pauchet Y."/>
        </authorList>
    </citation>
    <scope>NUCLEOTIDE SEQUENCE</scope>
    <source>
        <strain evidence="6">MMC_N1</strain>
    </source>
</reference>
<evidence type="ECO:0000256" key="1">
    <source>
        <dbReference type="ARBA" id="ARBA00022729"/>
    </source>
</evidence>
<dbReference type="Proteomes" id="UP001162164">
    <property type="component" value="Unassembled WGS sequence"/>
</dbReference>
<keyword evidence="2" id="KW-1015">Disulfide bond</keyword>
<evidence type="ECO:0000313" key="7">
    <source>
        <dbReference type="Proteomes" id="UP001162164"/>
    </source>
</evidence>
<name>A0ABQ9ITW4_9CUCU</name>
<dbReference type="InterPro" id="IPR013783">
    <property type="entry name" value="Ig-like_fold"/>
</dbReference>
<feature type="domain" description="Ig-like" evidence="5">
    <location>
        <begin position="235"/>
        <end position="328"/>
    </location>
</feature>
<protein>
    <recommendedName>
        <fullName evidence="5">Ig-like domain-containing protein</fullName>
    </recommendedName>
</protein>
<dbReference type="InterPro" id="IPR003599">
    <property type="entry name" value="Ig_sub"/>
</dbReference>
<keyword evidence="3" id="KW-0325">Glycoprotein</keyword>
<dbReference type="InterPro" id="IPR001611">
    <property type="entry name" value="Leu-rich_rpt"/>
</dbReference>
<dbReference type="CDD" id="cd00096">
    <property type="entry name" value="Ig"/>
    <property type="match status" value="1"/>
</dbReference>
<dbReference type="InterPro" id="IPR007110">
    <property type="entry name" value="Ig-like_dom"/>
</dbReference>
<organism evidence="6 7">
    <name type="scientific">Molorchus minor</name>
    <dbReference type="NCBI Taxonomy" id="1323400"/>
    <lineage>
        <taxon>Eukaryota</taxon>
        <taxon>Metazoa</taxon>
        <taxon>Ecdysozoa</taxon>
        <taxon>Arthropoda</taxon>
        <taxon>Hexapoda</taxon>
        <taxon>Insecta</taxon>
        <taxon>Pterygota</taxon>
        <taxon>Neoptera</taxon>
        <taxon>Endopterygota</taxon>
        <taxon>Coleoptera</taxon>
        <taxon>Polyphaga</taxon>
        <taxon>Cucujiformia</taxon>
        <taxon>Chrysomeloidea</taxon>
        <taxon>Cerambycidae</taxon>
        <taxon>Lamiinae</taxon>
        <taxon>Monochamini</taxon>
        <taxon>Molorchus</taxon>
    </lineage>
</organism>
<dbReference type="InterPro" id="IPR032675">
    <property type="entry name" value="LRR_dom_sf"/>
</dbReference>
<accession>A0ABQ9ITW4</accession>
<evidence type="ECO:0000259" key="5">
    <source>
        <dbReference type="PROSITE" id="PS50835"/>
    </source>
</evidence>
<keyword evidence="7" id="KW-1185">Reference proteome</keyword>
<dbReference type="EMBL" id="JAPWTJ010002573">
    <property type="protein sequence ID" value="KAJ8965646.1"/>
    <property type="molecule type" value="Genomic_DNA"/>
</dbReference>
<feature type="region of interest" description="Disordered" evidence="4">
    <location>
        <begin position="20"/>
        <end position="43"/>
    </location>
</feature>
<dbReference type="Pfam" id="PF13855">
    <property type="entry name" value="LRR_8"/>
    <property type="match status" value="1"/>
</dbReference>
<dbReference type="InterPro" id="IPR050467">
    <property type="entry name" value="LRFN"/>
</dbReference>
<comment type="caution">
    <text evidence="6">The sequence shown here is derived from an EMBL/GenBank/DDBJ whole genome shotgun (WGS) entry which is preliminary data.</text>
</comment>
<proteinExistence type="predicted"/>
<dbReference type="SMART" id="SM00408">
    <property type="entry name" value="IGc2"/>
    <property type="match status" value="1"/>
</dbReference>
<dbReference type="InterPro" id="IPR003598">
    <property type="entry name" value="Ig_sub2"/>
</dbReference>
<keyword evidence="1" id="KW-0732">Signal</keyword>
<dbReference type="PANTHER" id="PTHR45842">
    <property type="entry name" value="SYNAPTIC ADHESION-LIKE MOLECULE SALM"/>
    <property type="match status" value="1"/>
</dbReference>
<dbReference type="PROSITE" id="PS50835">
    <property type="entry name" value="IG_LIKE"/>
    <property type="match status" value="1"/>
</dbReference>
<evidence type="ECO:0000256" key="4">
    <source>
        <dbReference type="SAM" id="MobiDB-lite"/>
    </source>
</evidence>
<dbReference type="Gene3D" id="3.80.10.10">
    <property type="entry name" value="Ribonuclease Inhibitor"/>
    <property type="match status" value="1"/>
</dbReference>
<evidence type="ECO:0000256" key="2">
    <source>
        <dbReference type="ARBA" id="ARBA00023157"/>
    </source>
</evidence>
<dbReference type="PROSITE" id="PS51450">
    <property type="entry name" value="LRR"/>
    <property type="match status" value="1"/>
</dbReference>
<dbReference type="SUPFAM" id="SSF52058">
    <property type="entry name" value="L domain-like"/>
    <property type="match status" value="1"/>
</dbReference>
<evidence type="ECO:0000313" key="6">
    <source>
        <dbReference type="EMBL" id="KAJ8965646.1"/>
    </source>
</evidence>
<evidence type="ECO:0000256" key="3">
    <source>
        <dbReference type="ARBA" id="ARBA00023180"/>
    </source>
</evidence>
<dbReference type="PANTHER" id="PTHR45842:SF12">
    <property type="entry name" value="KEKKON 5, ISOFORM A"/>
    <property type="match status" value="1"/>
</dbReference>
<gene>
    <name evidence="6" type="ORF">NQ317_016866</name>
</gene>
<dbReference type="InterPro" id="IPR013098">
    <property type="entry name" value="Ig_I-set"/>
</dbReference>
<dbReference type="Pfam" id="PF07679">
    <property type="entry name" value="I-set"/>
    <property type="match status" value="1"/>
</dbReference>
<dbReference type="SMART" id="SM00409">
    <property type="entry name" value="IG"/>
    <property type="match status" value="1"/>
</dbReference>
<dbReference type="Gene3D" id="2.60.40.10">
    <property type="entry name" value="Immunoglobulins"/>
    <property type="match status" value="1"/>
</dbReference>
<dbReference type="InterPro" id="IPR036179">
    <property type="entry name" value="Ig-like_dom_sf"/>
</dbReference>
<sequence length="510" mass="57478">MAPRGDPSLVVEENLGTLPGSNVEVSELSGDSEPGTEMGNPEESANGFVGQSMFRRLSAYLFFLTTSATASADWTAECSRCTCDWIGGKQSANCANLNLHEIPRNLSSSIQEIDFSYNEFTTLGAHEFLNANLRKVQKLSFRNCIIDTISDSAFVDLLLLWTLDLSHNEIRNLHSKTFQSNVGLLIINIGYNVISVVEDGSVLENKLGVGRIQCHQPPHLKGKIWEETSVFACAPEIVESRFIQTIEDITTNYTLPCEVRGQPIPKIYWKVNGNTVQTNQKYTIHTNITNNTVFSTLNIKYPTYSDLGEYKCVATNPGGEVENNFTLTLPPGGNFALRHFEMLRRRGRLMWGEEYLRLSDVNPIEKPPRTASISIGSGDTDLTEIIKRELQDDAYHTEHFEETFTKPMGPQKSDYYNPRVRYSPLSLQVPVSHPVYYSTPDNVPLIYRTLPSSTRYDQSHSVRPIVPTQGYVTMPRRPNYENWALQPTVNPSTLKIYRNNSNTVCPDHIY</sequence>
<dbReference type="SUPFAM" id="SSF48726">
    <property type="entry name" value="Immunoglobulin"/>
    <property type="match status" value="1"/>
</dbReference>